<accession>A0A813SL86</accession>
<dbReference type="EMBL" id="CAJNOK010001263">
    <property type="protein sequence ID" value="CAF0802287.1"/>
    <property type="molecule type" value="Genomic_DNA"/>
</dbReference>
<dbReference type="GO" id="GO:0016926">
    <property type="term" value="P:protein desumoylation"/>
    <property type="evidence" value="ECO:0007669"/>
    <property type="project" value="TreeGrafter"/>
</dbReference>
<protein>
    <recommendedName>
        <fullName evidence="6">Ubiquitin-like protease family profile domain-containing protein</fullName>
    </recommendedName>
</protein>
<dbReference type="Proteomes" id="UP000681722">
    <property type="component" value="Unassembled WGS sequence"/>
</dbReference>
<keyword evidence="4" id="KW-0788">Thiol protease</keyword>
<dbReference type="InterPro" id="IPR003653">
    <property type="entry name" value="Peptidase_C48_C"/>
</dbReference>
<evidence type="ECO:0000256" key="4">
    <source>
        <dbReference type="ARBA" id="ARBA00022807"/>
    </source>
</evidence>
<dbReference type="GO" id="GO:0016929">
    <property type="term" value="F:deSUMOylase activity"/>
    <property type="evidence" value="ECO:0007669"/>
    <property type="project" value="TreeGrafter"/>
</dbReference>
<dbReference type="Gene3D" id="3.40.395.10">
    <property type="entry name" value="Adenoviral Proteinase, Chain A"/>
    <property type="match status" value="1"/>
</dbReference>
<keyword evidence="2" id="KW-0645">Protease</keyword>
<dbReference type="GO" id="GO:0006508">
    <property type="term" value="P:proteolysis"/>
    <property type="evidence" value="ECO:0007669"/>
    <property type="project" value="UniProtKB-KW"/>
</dbReference>
<evidence type="ECO:0000313" key="8">
    <source>
        <dbReference type="EMBL" id="CAF0802287.1"/>
    </source>
</evidence>
<dbReference type="Proteomes" id="UP000663829">
    <property type="component" value="Unassembled WGS sequence"/>
</dbReference>
<dbReference type="GO" id="GO:0060255">
    <property type="term" value="P:regulation of macromolecule metabolic process"/>
    <property type="evidence" value="ECO:0007669"/>
    <property type="project" value="UniProtKB-ARBA"/>
</dbReference>
<keyword evidence="3" id="KW-0378">Hydrolase</keyword>
<dbReference type="PANTHER" id="PTHR12606">
    <property type="entry name" value="SENTRIN/SUMO-SPECIFIC PROTEASE"/>
    <property type="match status" value="1"/>
</dbReference>
<evidence type="ECO:0000313" key="11">
    <source>
        <dbReference type="Proteomes" id="UP000663829"/>
    </source>
</evidence>
<feature type="domain" description="Ubiquitin-like protease family profile" evidence="6">
    <location>
        <begin position="187"/>
        <end position="348"/>
    </location>
</feature>
<dbReference type="PANTHER" id="PTHR12606:SF16">
    <property type="entry name" value="SENTRIN-SPECIFIC PROTEASE 3"/>
    <property type="match status" value="1"/>
</dbReference>
<dbReference type="SUPFAM" id="SSF54001">
    <property type="entry name" value="Cysteine proteinases"/>
    <property type="match status" value="1"/>
</dbReference>
<reference evidence="7" key="1">
    <citation type="submission" date="2021-02" db="EMBL/GenBank/DDBJ databases">
        <authorList>
            <person name="Nowell W R."/>
        </authorList>
    </citation>
    <scope>NUCLEOTIDE SEQUENCE</scope>
</reference>
<dbReference type="GO" id="GO:0005634">
    <property type="term" value="C:nucleus"/>
    <property type="evidence" value="ECO:0007669"/>
    <property type="project" value="TreeGrafter"/>
</dbReference>
<dbReference type="GO" id="GO:0080090">
    <property type="term" value="P:regulation of primary metabolic process"/>
    <property type="evidence" value="ECO:0007669"/>
    <property type="project" value="UniProtKB-ARBA"/>
</dbReference>
<name>A0A813SL86_9BILA</name>
<dbReference type="InterPro" id="IPR038765">
    <property type="entry name" value="Papain-like_cys_pep_sf"/>
</dbReference>
<gene>
    <name evidence="7" type="ORF">GPM918_LOCUS3337</name>
    <name evidence="8" type="ORF">OVA965_LOCUS4709</name>
    <name evidence="9" type="ORF">SRO942_LOCUS3337</name>
    <name evidence="10" type="ORF">TMI583_LOCUS4707</name>
</gene>
<keyword evidence="11" id="KW-1185">Reference proteome</keyword>
<dbReference type="Proteomes" id="UP000677228">
    <property type="component" value="Unassembled WGS sequence"/>
</dbReference>
<dbReference type="Pfam" id="PF02902">
    <property type="entry name" value="Peptidase_C48"/>
    <property type="match status" value="1"/>
</dbReference>
<dbReference type="FunFam" id="3.40.395.10:FF:000001">
    <property type="entry name" value="Sentrin-specific protease 1"/>
    <property type="match status" value="1"/>
</dbReference>
<dbReference type="PROSITE" id="PS50600">
    <property type="entry name" value="ULP_PROTEASE"/>
    <property type="match status" value="1"/>
</dbReference>
<dbReference type="EMBL" id="CAJNOQ010000406">
    <property type="protein sequence ID" value="CAF0797541.1"/>
    <property type="molecule type" value="Genomic_DNA"/>
</dbReference>
<dbReference type="AlphaFoldDB" id="A0A813SL86"/>
<evidence type="ECO:0000313" key="9">
    <source>
        <dbReference type="EMBL" id="CAF3582334.1"/>
    </source>
</evidence>
<sequence>MITGPYQNVDIEEQKQAVHHVLENSFPSLSVTKNVSDQNQTSSTNKKNNLSQPTSMKQIGIHTSRSDGVESEVSIVGYLKSTPVKFQTLDDIIRGFPAVLNALKKRQPLTKSNVKQTPAEVRHKSTVTNGFHTVKIEQNFIPSATLSISQPNWKQRQILALSEEQTRIAQNALFGSDSENLGKIFDQTITRRDLKTLKGLTWLNDEVINYYLGMICGESGVNCYPRVHYFSTFFYEKLSKEGAEKMTRWTRKVNIFAYDIILIPIHLTNHWALATIDVNQTRIQYYDSLGGSNELCLALLYSFVTNEYKSKLQQQIPSTWRGQQMTTIPAQRNRSDCGVFCCQFSKYIAREWPIDFTQDNMPQFRTQMIYEIASKKLLY</sequence>
<organism evidence="7 11">
    <name type="scientific">Didymodactylos carnosus</name>
    <dbReference type="NCBI Taxonomy" id="1234261"/>
    <lineage>
        <taxon>Eukaryota</taxon>
        <taxon>Metazoa</taxon>
        <taxon>Spiralia</taxon>
        <taxon>Gnathifera</taxon>
        <taxon>Rotifera</taxon>
        <taxon>Eurotatoria</taxon>
        <taxon>Bdelloidea</taxon>
        <taxon>Philodinida</taxon>
        <taxon>Philodinidae</taxon>
        <taxon>Didymodactylos</taxon>
    </lineage>
</organism>
<dbReference type="Proteomes" id="UP000682733">
    <property type="component" value="Unassembled WGS sequence"/>
</dbReference>
<evidence type="ECO:0000259" key="6">
    <source>
        <dbReference type="PROSITE" id="PS50600"/>
    </source>
</evidence>
<evidence type="ECO:0000256" key="1">
    <source>
        <dbReference type="ARBA" id="ARBA00005234"/>
    </source>
</evidence>
<evidence type="ECO:0000256" key="5">
    <source>
        <dbReference type="SAM" id="MobiDB-lite"/>
    </source>
</evidence>
<dbReference type="EMBL" id="CAJOBC010000406">
    <property type="protein sequence ID" value="CAF3582334.1"/>
    <property type="molecule type" value="Genomic_DNA"/>
</dbReference>
<evidence type="ECO:0000313" key="10">
    <source>
        <dbReference type="EMBL" id="CAF3585708.1"/>
    </source>
</evidence>
<evidence type="ECO:0000313" key="7">
    <source>
        <dbReference type="EMBL" id="CAF0797541.1"/>
    </source>
</evidence>
<comment type="caution">
    <text evidence="7">The sequence shown here is derived from an EMBL/GenBank/DDBJ whole genome shotgun (WGS) entry which is preliminary data.</text>
</comment>
<proteinExistence type="inferred from homology"/>
<comment type="similarity">
    <text evidence="1">Belongs to the peptidase C48 family.</text>
</comment>
<dbReference type="EMBL" id="CAJOBA010001263">
    <property type="protein sequence ID" value="CAF3585708.1"/>
    <property type="molecule type" value="Genomic_DNA"/>
</dbReference>
<dbReference type="OrthoDB" id="1939479at2759"/>
<evidence type="ECO:0000256" key="2">
    <source>
        <dbReference type="ARBA" id="ARBA00022670"/>
    </source>
</evidence>
<feature type="region of interest" description="Disordered" evidence="5">
    <location>
        <begin position="29"/>
        <end position="54"/>
    </location>
</feature>
<evidence type="ECO:0000256" key="3">
    <source>
        <dbReference type="ARBA" id="ARBA00022801"/>
    </source>
</evidence>